<sequence length="218" mass="25177">MWHCSIPIHFIDFEGNRECGVVEFGVVTLLNGKISDVRTRLCRALRGIHPEESKLHGIKSRDTFEFEPFSKEWGYFRSLRQKGPFAAHYASIENRLIKQNWPYPPYSPDFLNKGQMIADWGLWIDTCLLYAKLFPQLKSHKLVDLIKIFELSSELERIACIYCPKQRMKFHSALYDAIASMILVCHISRLPGFENITLEWLLSHSSPGGLKASQGELF</sequence>
<dbReference type="Proteomes" id="UP000247465">
    <property type="component" value="Chromosome"/>
</dbReference>
<name>A0A2Z4AEK4_9BACT</name>
<evidence type="ECO:0000313" key="1">
    <source>
        <dbReference type="EMBL" id="AWT59398.1"/>
    </source>
</evidence>
<reference evidence="1 2" key="1">
    <citation type="submission" date="2018-06" db="EMBL/GenBank/DDBJ databases">
        <title>Draft Genome Sequence of a Novel Marine Bacterium Related to the Verrucomicrobia.</title>
        <authorList>
            <person name="Vosseberg J."/>
            <person name="Martijn J."/>
            <person name="Ettema T.J.G."/>
        </authorList>
    </citation>
    <scope>NUCLEOTIDE SEQUENCE [LARGE SCALE GENOMIC DNA]</scope>
    <source>
        <strain evidence="1">TARA_B100001123</strain>
    </source>
</reference>
<evidence type="ECO:0000313" key="2">
    <source>
        <dbReference type="Proteomes" id="UP000247465"/>
    </source>
</evidence>
<protein>
    <recommendedName>
        <fullName evidence="3">Exonuclease domain-containing protein</fullName>
    </recommendedName>
</protein>
<dbReference type="Gene3D" id="3.30.420.10">
    <property type="entry name" value="Ribonuclease H-like superfamily/Ribonuclease H"/>
    <property type="match status" value="1"/>
</dbReference>
<dbReference type="EMBL" id="CP029803">
    <property type="protein sequence ID" value="AWT59398.1"/>
    <property type="molecule type" value="Genomic_DNA"/>
</dbReference>
<dbReference type="CDD" id="cd06127">
    <property type="entry name" value="DEDDh"/>
    <property type="match status" value="1"/>
</dbReference>
<dbReference type="GO" id="GO:0003676">
    <property type="term" value="F:nucleic acid binding"/>
    <property type="evidence" value="ECO:0007669"/>
    <property type="project" value="InterPro"/>
</dbReference>
<accession>A0A2Z4AEK4</accession>
<organism evidence="1 2">
    <name type="scientific">Candidatus Moanibacter tarae</name>
    <dbReference type="NCBI Taxonomy" id="2200854"/>
    <lineage>
        <taxon>Bacteria</taxon>
        <taxon>Pseudomonadati</taxon>
        <taxon>Verrucomicrobiota</taxon>
        <taxon>Opitutia</taxon>
        <taxon>Puniceicoccales</taxon>
        <taxon>Puniceicoccales incertae sedis</taxon>
        <taxon>Candidatus Moanibacter</taxon>
    </lineage>
</organism>
<dbReference type="SUPFAM" id="SSF53098">
    <property type="entry name" value="Ribonuclease H-like"/>
    <property type="match status" value="1"/>
</dbReference>
<dbReference type="InterPro" id="IPR036397">
    <property type="entry name" value="RNaseH_sf"/>
</dbReference>
<proteinExistence type="predicted"/>
<gene>
    <name evidence="1" type="ORF">DF168_00586</name>
</gene>
<dbReference type="KEGG" id="mtar:DF168_00586"/>
<dbReference type="InterPro" id="IPR012337">
    <property type="entry name" value="RNaseH-like_sf"/>
</dbReference>
<dbReference type="AlphaFoldDB" id="A0A2Z4AEK4"/>
<evidence type="ECO:0008006" key="3">
    <source>
        <dbReference type="Google" id="ProtNLM"/>
    </source>
</evidence>